<dbReference type="EMBL" id="LLXH01000841">
    <property type="protein sequence ID" value="PKC62568.1"/>
    <property type="molecule type" value="Genomic_DNA"/>
</dbReference>
<accession>A0A2I1E2V3</accession>
<dbReference type="VEuPathDB" id="FungiDB:RhiirA1_464967"/>
<evidence type="ECO:0000313" key="1">
    <source>
        <dbReference type="EMBL" id="PKC62568.1"/>
    </source>
</evidence>
<gene>
    <name evidence="1" type="ORF">RhiirA1_464967</name>
</gene>
<evidence type="ECO:0000313" key="2">
    <source>
        <dbReference type="Proteomes" id="UP000232688"/>
    </source>
</evidence>
<protein>
    <submittedName>
        <fullName evidence="1">Uncharacterized protein</fullName>
    </submittedName>
</protein>
<sequence>MKYTAALMNCDIKTRLPRHIKADDETRMDSEMQKYDQWGERTQHRGARQKGLLITISEYTYERIEHT</sequence>
<proteinExistence type="predicted"/>
<reference evidence="1 2" key="2">
    <citation type="submission" date="2017-10" db="EMBL/GenBank/DDBJ databases">
        <title>Genome analyses suggest a sexual origin of heterokaryosis in a supposedly ancient asexual fungus.</title>
        <authorList>
            <person name="Corradi N."/>
            <person name="Sedzielewska K."/>
            <person name="Noel J."/>
            <person name="Charron P."/>
            <person name="Farinelli L."/>
            <person name="Marton T."/>
            <person name="Kruger M."/>
            <person name="Pelin A."/>
            <person name="Brachmann A."/>
            <person name="Corradi N."/>
        </authorList>
    </citation>
    <scope>NUCLEOTIDE SEQUENCE [LARGE SCALE GENOMIC DNA]</scope>
    <source>
        <strain evidence="1 2">A1</strain>
    </source>
</reference>
<dbReference type="AlphaFoldDB" id="A0A2I1E2V3"/>
<dbReference type="OrthoDB" id="10443009at2759"/>
<dbReference type="Proteomes" id="UP000232688">
    <property type="component" value="Unassembled WGS sequence"/>
</dbReference>
<reference evidence="1 2" key="1">
    <citation type="submission" date="2017-10" db="EMBL/GenBank/DDBJ databases">
        <title>Extensive intraspecific genome diversity in a model arbuscular mycorrhizal fungus.</title>
        <authorList>
            <person name="Chen E.C.H."/>
            <person name="Morin E."/>
            <person name="Baudet D."/>
            <person name="Noel J."/>
            <person name="Ndikumana S."/>
            <person name="Charron P."/>
            <person name="St-Onge C."/>
            <person name="Giorgi J."/>
            <person name="Grigoriev I.V."/>
            <person name="Roux C."/>
            <person name="Martin F.M."/>
            <person name="Corradi N."/>
        </authorList>
    </citation>
    <scope>NUCLEOTIDE SEQUENCE [LARGE SCALE GENOMIC DNA]</scope>
    <source>
        <strain evidence="1 2">A1</strain>
    </source>
</reference>
<comment type="caution">
    <text evidence="1">The sequence shown here is derived from an EMBL/GenBank/DDBJ whole genome shotgun (WGS) entry which is preliminary data.</text>
</comment>
<organism evidence="1 2">
    <name type="scientific">Rhizophagus irregularis</name>
    <dbReference type="NCBI Taxonomy" id="588596"/>
    <lineage>
        <taxon>Eukaryota</taxon>
        <taxon>Fungi</taxon>
        <taxon>Fungi incertae sedis</taxon>
        <taxon>Mucoromycota</taxon>
        <taxon>Glomeromycotina</taxon>
        <taxon>Glomeromycetes</taxon>
        <taxon>Glomerales</taxon>
        <taxon>Glomeraceae</taxon>
        <taxon>Rhizophagus</taxon>
    </lineage>
</organism>
<name>A0A2I1E2V3_9GLOM</name>